<evidence type="ECO:0000313" key="2">
    <source>
        <dbReference type="EMBL" id="SBS02706.1"/>
    </source>
</evidence>
<gene>
    <name evidence="2" type="primary">CABZ01078499.2</name>
</gene>
<dbReference type="AlphaFoldDB" id="A0A1A8R9H9"/>
<feature type="non-terminal residue" evidence="2">
    <location>
        <position position="1"/>
    </location>
</feature>
<protein>
    <submittedName>
        <fullName evidence="2">Uncharacterized protein</fullName>
    </submittedName>
</protein>
<accession>A0A1A8R9H9</accession>
<organism evidence="2">
    <name type="scientific">Nothobranchius rachovii</name>
    <name type="common">bluefin notho</name>
    <dbReference type="NCBI Taxonomy" id="451742"/>
    <lineage>
        <taxon>Eukaryota</taxon>
        <taxon>Metazoa</taxon>
        <taxon>Chordata</taxon>
        <taxon>Craniata</taxon>
        <taxon>Vertebrata</taxon>
        <taxon>Euteleostomi</taxon>
        <taxon>Actinopterygii</taxon>
        <taxon>Neopterygii</taxon>
        <taxon>Teleostei</taxon>
        <taxon>Neoteleostei</taxon>
        <taxon>Acanthomorphata</taxon>
        <taxon>Ovalentaria</taxon>
        <taxon>Atherinomorphae</taxon>
        <taxon>Cyprinodontiformes</taxon>
        <taxon>Nothobranchiidae</taxon>
        <taxon>Nothobranchius</taxon>
    </lineage>
</organism>
<feature type="compositionally biased region" description="Polar residues" evidence="1">
    <location>
        <begin position="23"/>
        <end position="44"/>
    </location>
</feature>
<reference evidence="2" key="1">
    <citation type="submission" date="2016-05" db="EMBL/GenBank/DDBJ databases">
        <authorList>
            <person name="Lavstsen T."/>
            <person name="Jespersen J.S."/>
        </authorList>
    </citation>
    <scope>NUCLEOTIDE SEQUENCE</scope>
    <source>
        <tissue evidence="2">Brain</tissue>
    </source>
</reference>
<sequence length="115" mass="12115">RHICSQNAPHSGPNPQGPAQIPTRGQSHPNSLRSNAATRQQPTATAKMPQGAPLTTASSPPPEATQAPPEQGSSPPAPDPLQTQTLHPITHIIPQDNINDPPSLLCDLKSPERLI</sequence>
<feature type="region of interest" description="Disordered" evidence="1">
    <location>
        <begin position="1"/>
        <end position="115"/>
    </location>
</feature>
<name>A0A1A8R9H9_9TELE</name>
<evidence type="ECO:0000256" key="1">
    <source>
        <dbReference type="SAM" id="MobiDB-lite"/>
    </source>
</evidence>
<dbReference type="EMBL" id="HAEI01007637">
    <property type="protein sequence ID" value="SBS02706.1"/>
    <property type="molecule type" value="Transcribed_RNA"/>
</dbReference>
<reference evidence="2" key="2">
    <citation type="submission" date="2016-06" db="EMBL/GenBank/DDBJ databases">
        <title>The genome of a short-lived fish provides insights into sex chromosome evolution and the genetic control of aging.</title>
        <authorList>
            <person name="Reichwald K."/>
            <person name="Felder M."/>
            <person name="Petzold A."/>
            <person name="Koch P."/>
            <person name="Groth M."/>
            <person name="Platzer M."/>
        </authorList>
    </citation>
    <scope>NUCLEOTIDE SEQUENCE</scope>
    <source>
        <tissue evidence="2">Brain</tissue>
    </source>
</reference>
<feature type="compositionally biased region" description="Low complexity" evidence="1">
    <location>
        <begin position="52"/>
        <end position="71"/>
    </location>
</feature>
<proteinExistence type="predicted"/>